<gene>
    <name evidence="4" type="ORF">A3D35_00860</name>
</gene>
<dbReference type="EMBL" id="MHOS01000001">
    <property type="protein sequence ID" value="OGZ69804.1"/>
    <property type="molecule type" value="Genomic_DNA"/>
</dbReference>
<dbReference type="Pfam" id="PF00072">
    <property type="entry name" value="Response_reg"/>
    <property type="match status" value="1"/>
</dbReference>
<reference evidence="4 5" key="1">
    <citation type="journal article" date="2016" name="Nat. Commun.">
        <title>Thousands of microbial genomes shed light on interconnected biogeochemical processes in an aquifer system.</title>
        <authorList>
            <person name="Anantharaman K."/>
            <person name="Brown C.T."/>
            <person name="Hug L.A."/>
            <person name="Sharon I."/>
            <person name="Castelle C.J."/>
            <person name="Probst A.J."/>
            <person name="Thomas B.C."/>
            <person name="Singh A."/>
            <person name="Wilkins M.J."/>
            <person name="Karaoz U."/>
            <person name="Brodie E.L."/>
            <person name="Williams K.H."/>
            <person name="Hubbard S.S."/>
            <person name="Banfield J.F."/>
        </authorList>
    </citation>
    <scope>NUCLEOTIDE SEQUENCE [LARGE SCALE GENOMIC DNA]</scope>
</reference>
<accession>A0A1G2I4Q8</accession>
<dbReference type="AlphaFoldDB" id="A0A1G2I4Q8"/>
<evidence type="ECO:0000259" key="3">
    <source>
        <dbReference type="PROSITE" id="PS50110"/>
    </source>
</evidence>
<dbReference type="PANTHER" id="PTHR44591">
    <property type="entry name" value="STRESS RESPONSE REGULATOR PROTEIN 1"/>
    <property type="match status" value="1"/>
</dbReference>
<organism evidence="4 5">
    <name type="scientific">Candidatus Staskawiczbacteria bacterium RIFCSPHIGHO2_02_FULL_34_9</name>
    <dbReference type="NCBI Taxonomy" id="1802206"/>
    <lineage>
        <taxon>Bacteria</taxon>
        <taxon>Candidatus Staskawicziibacteriota</taxon>
    </lineage>
</organism>
<dbReference type="InterPro" id="IPR001789">
    <property type="entry name" value="Sig_transdc_resp-reg_receiver"/>
</dbReference>
<dbReference type="PROSITE" id="PS50110">
    <property type="entry name" value="RESPONSE_REGULATORY"/>
    <property type="match status" value="1"/>
</dbReference>
<sequence>MAKKILIIEDDEFFRELIRKKISSNKDFEFMEAADGEKGLEAIKKEKPDLVLLDLLLPNVDGFEVLSKVRSDSDISKTPIIVLSNLGQQEDIEKALKLGANDYMIKSQFDINQIIDKITSLT</sequence>
<dbReference type="InterPro" id="IPR011006">
    <property type="entry name" value="CheY-like_superfamily"/>
</dbReference>
<feature type="domain" description="Response regulatory" evidence="3">
    <location>
        <begin position="4"/>
        <end position="121"/>
    </location>
</feature>
<dbReference type="GO" id="GO:0000160">
    <property type="term" value="P:phosphorelay signal transduction system"/>
    <property type="evidence" value="ECO:0007669"/>
    <property type="project" value="InterPro"/>
</dbReference>
<dbReference type="SMART" id="SM00448">
    <property type="entry name" value="REC"/>
    <property type="match status" value="1"/>
</dbReference>
<name>A0A1G2I4Q8_9BACT</name>
<evidence type="ECO:0000256" key="1">
    <source>
        <dbReference type="ARBA" id="ARBA00022553"/>
    </source>
</evidence>
<dbReference type="Gene3D" id="3.40.50.2300">
    <property type="match status" value="1"/>
</dbReference>
<proteinExistence type="predicted"/>
<protein>
    <recommendedName>
        <fullName evidence="3">Response regulatory domain-containing protein</fullName>
    </recommendedName>
</protein>
<comment type="caution">
    <text evidence="4">The sequence shown here is derived from an EMBL/GenBank/DDBJ whole genome shotgun (WGS) entry which is preliminary data.</text>
</comment>
<evidence type="ECO:0000313" key="5">
    <source>
        <dbReference type="Proteomes" id="UP000176421"/>
    </source>
</evidence>
<dbReference type="Proteomes" id="UP000176421">
    <property type="component" value="Unassembled WGS sequence"/>
</dbReference>
<dbReference type="InterPro" id="IPR050595">
    <property type="entry name" value="Bact_response_regulator"/>
</dbReference>
<dbReference type="SUPFAM" id="SSF52172">
    <property type="entry name" value="CheY-like"/>
    <property type="match status" value="1"/>
</dbReference>
<keyword evidence="1 2" id="KW-0597">Phosphoprotein</keyword>
<evidence type="ECO:0000313" key="4">
    <source>
        <dbReference type="EMBL" id="OGZ69804.1"/>
    </source>
</evidence>
<dbReference type="STRING" id="1802206.A3D35_00860"/>
<evidence type="ECO:0000256" key="2">
    <source>
        <dbReference type="PROSITE-ProRule" id="PRU00169"/>
    </source>
</evidence>
<dbReference type="PANTHER" id="PTHR44591:SF3">
    <property type="entry name" value="RESPONSE REGULATORY DOMAIN-CONTAINING PROTEIN"/>
    <property type="match status" value="1"/>
</dbReference>
<feature type="modified residue" description="4-aspartylphosphate" evidence="2">
    <location>
        <position position="54"/>
    </location>
</feature>